<dbReference type="InterPro" id="IPR028978">
    <property type="entry name" value="Chorismate_lyase_/UTRA_dom_sf"/>
</dbReference>
<dbReference type="EMBL" id="BAABAU010000006">
    <property type="protein sequence ID" value="GAA4267739.1"/>
    <property type="molecule type" value="Genomic_DNA"/>
</dbReference>
<organism evidence="5 6">
    <name type="scientific">Frondihabitans peucedani</name>
    <dbReference type="NCBI Taxonomy" id="598626"/>
    <lineage>
        <taxon>Bacteria</taxon>
        <taxon>Bacillati</taxon>
        <taxon>Actinomycetota</taxon>
        <taxon>Actinomycetes</taxon>
        <taxon>Micrococcales</taxon>
        <taxon>Microbacteriaceae</taxon>
        <taxon>Frondihabitans</taxon>
    </lineage>
</organism>
<accession>A0ABP8E6D7</accession>
<dbReference type="InterPro" id="IPR036390">
    <property type="entry name" value="WH_DNA-bd_sf"/>
</dbReference>
<dbReference type="Gene3D" id="1.10.10.10">
    <property type="entry name" value="Winged helix-like DNA-binding domain superfamily/Winged helix DNA-binding domain"/>
    <property type="match status" value="1"/>
</dbReference>
<dbReference type="RefSeq" id="WP_344798332.1">
    <property type="nucleotide sequence ID" value="NZ_BAABAU010000006.1"/>
</dbReference>
<dbReference type="InterPro" id="IPR036388">
    <property type="entry name" value="WH-like_DNA-bd_sf"/>
</dbReference>
<dbReference type="PANTHER" id="PTHR44846">
    <property type="entry name" value="MANNOSYL-D-GLYCERATE TRANSPORT/METABOLISM SYSTEM REPRESSOR MNGR-RELATED"/>
    <property type="match status" value="1"/>
</dbReference>
<feature type="domain" description="HTH gntR-type" evidence="4">
    <location>
        <begin position="22"/>
        <end position="90"/>
    </location>
</feature>
<dbReference type="InterPro" id="IPR050679">
    <property type="entry name" value="Bact_HTH_transcr_reg"/>
</dbReference>
<dbReference type="Pfam" id="PF07702">
    <property type="entry name" value="UTRA"/>
    <property type="match status" value="1"/>
</dbReference>
<dbReference type="Pfam" id="PF00392">
    <property type="entry name" value="GntR"/>
    <property type="match status" value="1"/>
</dbReference>
<keyword evidence="2" id="KW-0238">DNA-binding</keyword>
<dbReference type="SUPFAM" id="SSF64288">
    <property type="entry name" value="Chorismate lyase-like"/>
    <property type="match status" value="1"/>
</dbReference>
<dbReference type="CDD" id="cd07377">
    <property type="entry name" value="WHTH_GntR"/>
    <property type="match status" value="1"/>
</dbReference>
<evidence type="ECO:0000313" key="5">
    <source>
        <dbReference type="EMBL" id="GAA4267739.1"/>
    </source>
</evidence>
<comment type="caution">
    <text evidence="5">The sequence shown here is derived from an EMBL/GenBank/DDBJ whole genome shotgun (WGS) entry which is preliminary data.</text>
</comment>
<gene>
    <name evidence="5" type="primary">iolR</name>
    <name evidence="5" type="ORF">GCM10022256_33510</name>
</gene>
<keyword evidence="1" id="KW-0805">Transcription regulation</keyword>
<dbReference type="PROSITE" id="PS50949">
    <property type="entry name" value="HTH_GNTR"/>
    <property type="match status" value="1"/>
</dbReference>
<evidence type="ECO:0000256" key="2">
    <source>
        <dbReference type="ARBA" id="ARBA00023125"/>
    </source>
</evidence>
<dbReference type="InterPro" id="IPR011663">
    <property type="entry name" value="UTRA"/>
</dbReference>
<evidence type="ECO:0000313" key="6">
    <source>
        <dbReference type="Proteomes" id="UP001501594"/>
    </source>
</evidence>
<dbReference type="SUPFAM" id="SSF46785">
    <property type="entry name" value="Winged helix' DNA-binding domain"/>
    <property type="match status" value="1"/>
</dbReference>
<proteinExistence type="predicted"/>
<sequence length="253" mass="27576">MTPPDGTLPADLFMDLDRSGPMPLYFQVSSRIESAITSGDLPAGSRLENEVALGERLGLSRPTIRRAIQELVDKGLLVRRRGIGTQVVHGPVSRKVELTSLFDDLKAGDQSPTTRVLAHDVIPADEHVAEDLGIEVGAEVTHIRRLRLADDVPVALLENFLPVSVADLSADDFETFGLYQLLRGRGVTMRVAKQRIGARASHGDEAELLEIDEGGAVLTMSRTAYDASGRAVEVGYHCYRPDLYSFSITLVDK</sequence>
<dbReference type="InterPro" id="IPR000524">
    <property type="entry name" value="Tscrpt_reg_HTH_GntR"/>
</dbReference>
<name>A0ABP8E6D7_9MICO</name>
<dbReference type="PRINTS" id="PR00035">
    <property type="entry name" value="HTHGNTR"/>
</dbReference>
<dbReference type="Gene3D" id="3.40.1410.10">
    <property type="entry name" value="Chorismate lyase-like"/>
    <property type="match status" value="1"/>
</dbReference>
<evidence type="ECO:0000256" key="1">
    <source>
        <dbReference type="ARBA" id="ARBA00023015"/>
    </source>
</evidence>
<keyword evidence="6" id="KW-1185">Reference proteome</keyword>
<evidence type="ECO:0000259" key="4">
    <source>
        <dbReference type="PROSITE" id="PS50949"/>
    </source>
</evidence>
<keyword evidence="3" id="KW-0804">Transcription</keyword>
<reference evidence="6" key="1">
    <citation type="journal article" date="2019" name="Int. J. Syst. Evol. Microbiol.">
        <title>The Global Catalogue of Microorganisms (GCM) 10K type strain sequencing project: providing services to taxonomists for standard genome sequencing and annotation.</title>
        <authorList>
            <consortium name="The Broad Institute Genomics Platform"/>
            <consortium name="The Broad Institute Genome Sequencing Center for Infectious Disease"/>
            <person name="Wu L."/>
            <person name="Ma J."/>
        </authorList>
    </citation>
    <scope>NUCLEOTIDE SEQUENCE [LARGE SCALE GENOMIC DNA]</scope>
    <source>
        <strain evidence="6">JCM 17442</strain>
    </source>
</reference>
<protein>
    <submittedName>
        <fullName evidence="5">GntR family transcriptional regulator IolR</fullName>
    </submittedName>
</protein>
<dbReference type="Proteomes" id="UP001501594">
    <property type="component" value="Unassembled WGS sequence"/>
</dbReference>
<evidence type="ECO:0000256" key="3">
    <source>
        <dbReference type="ARBA" id="ARBA00023163"/>
    </source>
</evidence>
<dbReference type="PANTHER" id="PTHR44846:SF17">
    <property type="entry name" value="GNTR-FAMILY TRANSCRIPTIONAL REGULATOR"/>
    <property type="match status" value="1"/>
</dbReference>
<dbReference type="SMART" id="SM00345">
    <property type="entry name" value="HTH_GNTR"/>
    <property type="match status" value="1"/>
</dbReference>
<dbReference type="SMART" id="SM00866">
    <property type="entry name" value="UTRA"/>
    <property type="match status" value="1"/>
</dbReference>